<dbReference type="PROSITE" id="PS50096">
    <property type="entry name" value="IQ"/>
    <property type="match status" value="2"/>
</dbReference>
<dbReference type="SMART" id="SM00015">
    <property type="entry name" value="IQ"/>
    <property type="match status" value="6"/>
</dbReference>
<keyword evidence="3" id="KW-0677">Repeat</keyword>
<dbReference type="AlphaFoldDB" id="A0ABD3PN53"/>
<keyword evidence="4" id="KW-0112">Calmodulin-binding</keyword>
<accession>A0ABD3PN53</accession>
<evidence type="ECO:0000256" key="3">
    <source>
        <dbReference type="ARBA" id="ARBA00022737"/>
    </source>
</evidence>
<evidence type="ECO:0000313" key="5">
    <source>
        <dbReference type="EMBL" id="KAL3789474.1"/>
    </source>
</evidence>
<dbReference type="Gene3D" id="1.20.5.190">
    <property type="match status" value="3"/>
</dbReference>
<comment type="subcellular location">
    <subcellularLocation>
        <location evidence="1">Cytoplasm</location>
    </subcellularLocation>
</comment>
<dbReference type="GO" id="GO:0005737">
    <property type="term" value="C:cytoplasm"/>
    <property type="evidence" value="ECO:0007669"/>
    <property type="project" value="UniProtKB-SubCell"/>
</dbReference>
<dbReference type="PANTHER" id="PTHR22706:SF1">
    <property type="entry name" value="ASSEMBLY FACTOR FOR SPINDLE MICROTUBULES"/>
    <property type="match status" value="1"/>
</dbReference>
<dbReference type="CDD" id="cd23767">
    <property type="entry name" value="IQCD"/>
    <property type="match status" value="1"/>
</dbReference>
<name>A0ABD3PN53_9STRA</name>
<evidence type="ECO:0000256" key="2">
    <source>
        <dbReference type="ARBA" id="ARBA00022490"/>
    </source>
</evidence>
<comment type="caution">
    <text evidence="5">The sequence shown here is derived from an EMBL/GenBank/DDBJ whole genome shotgun (WGS) entry which is preliminary data.</text>
</comment>
<protein>
    <submittedName>
        <fullName evidence="5">Uncharacterized protein</fullName>
    </submittedName>
</protein>
<dbReference type="InterPro" id="IPR051185">
    <property type="entry name" value="ASPM"/>
</dbReference>
<keyword evidence="2" id="KW-0963">Cytoplasm</keyword>
<dbReference type="GO" id="GO:0005516">
    <property type="term" value="F:calmodulin binding"/>
    <property type="evidence" value="ECO:0007669"/>
    <property type="project" value="UniProtKB-KW"/>
</dbReference>
<dbReference type="Pfam" id="PF00612">
    <property type="entry name" value="IQ"/>
    <property type="match status" value="4"/>
</dbReference>
<evidence type="ECO:0000256" key="4">
    <source>
        <dbReference type="ARBA" id="ARBA00022860"/>
    </source>
</evidence>
<sequence>MATTNASNKSSIDDILKKLDSSLGTVRSTIDEHKISCGQNDDVVCKTHDGEEIEDKENSSRAAPNIASTKPALFDLSEQKKEMDKLRTFSIQLRLMHKKGRPANHKAGTIDSFPNISGSRLNSCSMESSCLKTTTGSVDASAVTYRVSNCRYLTSTSTVGNSVSSEETAHEEVVKNALRMASASTKIQSVFKGSKVRRNMNEEKVKVANAEKIANSWRCFVARRLLAIKKAEMSAATSIQACWRAHAALKKYRQVRCKVMKCQASIRMWLSLRRLSILSQEVSCSLQRYSNQLGVELTAVDATLTQPLIKLQQQLNAFARLQSKWGVLAITRCEFKTKEERILKDGTATKLSYWWRRVHYQAVYKKAIRDVIVCQSIVRRTLDTIKVEHLWNEYRSECAAILIQANCRSFLATNHYHRIKARIIVIQSAARMMLAAKRWKMLRNEILSAFARFQSQGEYTLTAKDVAVCQAVVQSCSAEKVKRTNSSESTLATSTSTSEGLFLPKSNSVTITSNEISILCNQIMTKPGGTSHDFAMIYMSMVSPEADVEAIYLHSCSEES</sequence>
<gene>
    <name evidence="5" type="ORF">ACHAWO_002803</name>
</gene>
<dbReference type="EMBL" id="JALLPJ020000522">
    <property type="protein sequence ID" value="KAL3789474.1"/>
    <property type="molecule type" value="Genomic_DNA"/>
</dbReference>
<evidence type="ECO:0000313" key="6">
    <source>
        <dbReference type="Proteomes" id="UP001530400"/>
    </source>
</evidence>
<dbReference type="InterPro" id="IPR000048">
    <property type="entry name" value="IQ_motif_EF-hand-BS"/>
</dbReference>
<dbReference type="Proteomes" id="UP001530400">
    <property type="component" value="Unassembled WGS sequence"/>
</dbReference>
<reference evidence="5 6" key="1">
    <citation type="submission" date="2024-10" db="EMBL/GenBank/DDBJ databases">
        <title>Updated reference genomes for cyclostephanoid diatoms.</title>
        <authorList>
            <person name="Roberts W.R."/>
            <person name="Alverson A.J."/>
        </authorList>
    </citation>
    <scope>NUCLEOTIDE SEQUENCE [LARGE SCALE GENOMIC DNA]</scope>
    <source>
        <strain evidence="5 6">AJA010-31</strain>
    </source>
</reference>
<keyword evidence="6" id="KW-1185">Reference proteome</keyword>
<evidence type="ECO:0000256" key="1">
    <source>
        <dbReference type="ARBA" id="ARBA00004496"/>
    </source>
</evidence>
<dbReference type="PANTHER" id="PTHR22706">
    <property type="entry name" value="ASSEMBLY FACTOR FOR SPINDLE MICROTUBULES"/>
    <property type="match status" value="1"/>
</dbReference>
<proteinExistence type="predicted"/>
<organism evidence="5 6">
    <name type="scientific">Cyclotella atomus</name>
    <dbReference type="NCBI Taxonomy" id="382360"/>
    <lineage>
        <taxon>Eukaryota</taxon>
        <taxon>Sar</taxon>
        <taxon>Stramenopiles</taxon>
        <taxon>Ochrophyta</taxon>
        <taxon>Bacillariophyta</taxon>
        <taxon>Coscinodiscophyceae</taxon>
        <taxon>Thalassiosirophycidae</taxon>
        <taxon>Stephanodiscales</taxon>
        <taxon>Stephanodiscaceae</taxon>
        <taxon>Cyclotella</taxon>
    </lineage>
</organism>